<evidence type="ECO:0000313" key="2">
    <source>
        <dbReference type="EMBL" id="KAF4500868.1"/>
    </source>
</evidence>
<sequence>MGDVITDDFDVEVFLDLLHWSWEDAYHGTHEPERPLSPFSQLTPPISEPAIPPTGPKGSRSEGDIFGEQSPSLDSQVYSSPEDLEPLDRYESYRMIRSAAPSTASVSLSIGQSPQSTIDHGNSPRSQASNLKRSSTSDIDATVPKRICRQIRNDLMCVTDAELNSTAEPSKK</sequence>
<protein>
    <submittedName>
        <fullName evidence="2">Uncharacterized protein</fullName>
    </submittedName>
</protein>
<name>A0A9P5BGK6_9HYPO</name>
<dbReference type="AlphaFoldDB" id="A0A9P5BGK6"/>
<feature type="region of interest" description="Disordered" evidence="1">
    <location>
        <begin position="28"/>
        <end position="84"/>
    </location>
</feature>
<keyword evidence="3" id="KW-1185">Reference proteome</keyword>
<feature type="compositionally biased region" description="Pro residues" evidence="1">
    <location>
        <begin position="46"/>
        <end position="55"/>
    </location>
</feature>
<feature type="compositionally biased region" description="Polar residues" evidence="1">
    <location>
        <begin position="69"/>
        <end position="79"/>
    </location>
</feature>
<organism evidence="2 3">
    <name type="scientific">Fusarium agapanthi</name>
    <dbReference type="NCBI Taxonomy" id="1803897"/>
    <lineage>
        <taxon>Eukaryota</taxon>
        <taxon>Fungi</taxon>
        <taxon>Dikarya</taxon>
        <taxon>Ascomycota</taxon>
        <taxon>Pezizomycotina</taxon>
        <taxon>Sordariomycetes</taxon>
        <taxon>Hypocreomycetidae</taxon>
        <taxon>Hypocreales</taxon>
        <taxon>Nectriaceae</taxon>
        <taxon>Fusarium</taxon>
        <taxon>Fusarium fujikuroi species complex</taxon>
    </lineage>
</organism>
<proteinExistence type="predicted"/>
<comment type="caution">
    <text evidence="2">The sequence shown here is derived from an EMBL/GenBank/DDBJ whole genome shotgun (WGS) entry which is preliminary data.</text>
</comment>
<evidence type="ECO:0000313" key="3">
    <source>
        <dbReference type="Proteomes" id="UP000737391"/>
    </source>
</evidence>
<accession>A0A9P5BGK6</accession>
<feature type="region of interest" description="Disordered" evidence="1">
    <location>
        <begin position="100"/>
        <end position="143"/>
    </location>
</feature>
<evidence type="ECO:0000256" key="1">
    <source>
        <dbReference type="SAM" id="MobiDB-lite"/>
    </source>
</evidence>
<dbReference type="OrthoDB" id="5101109at2759"/>
<feature type="compositionally biased region" description="Polar residues" evidence="1">
    <location>
        <begin position="100"/>
        <end position="139"/>
    </location>
</feature>
<reference evidence="2" key="1">
    <citation type="submission" date="2020-01" db="EMBL/GenBank/DDBJ databases">
        <title>Identification and distribution of gene clusters putatively required for synthesis of sphingolipid metabolism inhibitors in phylogenetically diverse species of the filamentous fungus Fusarium.</title>
        <authorList>
            <person name="Kim H.-S."/>
            <person name="Busman M."/>
            <person name="Brown D.W."/>
            <person name="Divon H."/>
            <person name="Uhlig S."/>
            <person name="Proctor R.H."/>
        </authorList>
    </citation>
    <scope>NUCLEOTIDE SEQUENCE</scope>
    <source>
        <strain evidence="2">NRRL 31653</strain>
    </source>
</reference>
<dbReference type="EMBL" id="LUFC02000167">
    <property type="protein sequence ID" value="KAF4500868.1"/>
    <property type="molecule type" value="Genomic_DNA"/>
</dbReference>
<dbReference type="Proteomes" id="UP000737391">
    <property type="component" value="Unassembled WGS sequence"/>
</dbReference>
<gene>
    <name evidence="2" type="ORF">FAGAP_2960</name>
</gene>